<protein>
    <submittedName>
        <fullName evidence="1">Uncharacterized protein</fullName>
    </submittedName>
</protein>
<sequence length="103" mass="11681">MPDYRAVMTLLIRKRSYRQIEDQLGCSHRAISRANQALRSLGLTTAQQVAALTNDELDEIFVDKRTSGQGEFVPIDFDAVVKARTGRVKQTLQVLWARYTTNP</sequence>
<gene>
    <name evidence="1" type="ORF">WU87_08675</name>
</gene>
<evidence type="ECO:0000313" key="1">
    <source>
        <dbReference type="EMBL" id="KKO78831.1"/>
    </source>
</evidence>
<comment type="caution">
    <text evidence="1">The sequence shown here is derived from an EMBL/GenBank/DDBJ whole genome shotgun (WGS) entry which is preliminary data.</text>
</comment>
<accession>A0ACC4U9Z1</accession>
<feature type="non-terminal residue" evidence="1">
    <location>
        <position position="103"/>
    </location>
</feature>
<organism evidence="1 2">
    <name type="scientific">Corynebacterium minutissimum</name>
    <dbReference type="NCBI Taxonomy" id="38301"/>
    <lineage>
        <taxon>Bacteria</taxon>
        <taxon>Bacillati</taxon>
        <taxon>Actinomycetota</taxon>
        <taxon>Actinomycetes</taxon>
        <taxon>Mycobacteriales</taxon>
        <taxon>Corynebacteriaceae</taxon>
        <taxon>Corynebacterium</taxon>
    </lineage>
</organism>
<dbReference type="EMBL" id="LAYQ01000017">
    <property type="protein sequence ID" value="KKO78831.1"/>
    <property type="molecule type" value="Genomic_DNA"/>
</dbReference>
<keyword evidence="2" id="KW-1185">Reference proteome</keyword>
<name>A0ACC4U9Z1_9CORY</name>
<proteinExistence type="predicted"/>
<reference evidence="1" key="1">
    <citation type="submission" date="2015-04" db="EMBL/GenBank/DDBJ databases">
        <title>Draft Genome Sequences of Three Species of Emerging Human-Pathogenic Corynebacteria.</title>
        <authorList>
            <person name="Pacheco L.G."/>
            <person name="Mattos-Guaraldi A.L."/>
            <person name="Santos C.S."/>
            <person name="Veras A.O."/>
            <person name="Guimaraes L.C."/>
            <person name="Abreu V."/>
            <person name="Pereira F.L."/>
            <person name="Soares S.C."/>
            <person name="Dorella F.A."/>
            <person name="Carvalho A.F."/>
            <person name="Leal C.G."/>
            <person name="Figueiredo H.C."/>
            <person name="Ramos J.N."/>
            <person name="Vieira V."/>
            <person name="Farfour E."/>
            <person name="Guiso N."/>
            <person name="Hirata R.Jr."/>
            <person name="Ramos R.T."/>
            <person name="Azevedo V."/>
            <person name="Silva A."/>
        </authorList>
    </citation>
    <scope>NUCLEOTIDE SEQUENCE</scope>
    <source>
        <strain evidence="1">1941</strain>
    </source>
</reference>
<dbReference type="Proteomes" id="UP000034245">
    <property type="component" value="Unassembled WGS sequence"/>
</dbReference>
<evidence type="ECO:0000313" key="2">
    <source>
        <dbReference type="Proteomes" id="UP000034245"/>
    </source>
</evidence>